<organism evidence="3 4">
    <name type="scientific">Mollisia scopiformis</name>
    <name type="common">Conifer needle endophyte fungus</name>
    <name type="synonym">Phialocephala scopiformis</name>
    <dbReference type="NCBI Taxonomy" id="149040"/>
    <lineage>
        <taxon>Eukaryota</taxon>
        <taxon>Fungi</taxon>
        <taxon>Dikarya</taxon>
        <taxon>Ascomycota</taxon>
        <taxon>Pezizomycotina</taxon>
        <taxon>Leotiomycetes</taxon>
        <taxon>Helotiales</taxon>
        <taxon>Mollisiaceae</taxon>
        <taxon>Mollisia</taxon>
    </lineage>
</organism>
<evidence type="ECO:0000256" key="1">
    <source>
        <dbReference type="ARBA" id="ARBA00022737"/>
    </source>
</evidence>
<evidence type="ECO:0000259" key="2">
    <source>
        <dbReference type="Pfam" id="PF24883"/>
    </source>
</evidence>
<dbReference type="Pfam" id="PF24883">
    <property type="entry name" value="NPHP3_N"/>
    <property type="match status" value="1"/>
</dbReference>
<dbReference type="InterPro" id="IPR056884">
    <property type="entry name" value="NPHP3-like_N"/>
</dbReference>
<name>A0A194WWT7_MOLSC</name>
<dbReference type="RefSeq" id="XP_018066755.1">
    <property type="nucleotide sequence ID" value="XM_018222920.1"/>
</dbReference>
<dbReference type="Proteomes" id="UP000070700">
    <property type="component" value="Unassembled WGS sequence"/>
</dbReference>
<keyword evidence="1" id="KW-0677">Repeat</keyword>
<dbReference type="Gene3D" id="3.40.50.300">
    <property type="entry name" value="P-loop containing nucleotide triphosphate hydrolases"/>
    <property type="match status" value="1"/>
</dbReference>
<dbReference type="GeneID" id="28832646"/>
<evidence type="ECO:0000313" key="4">
    <source>
        <dbReference type="Proteomes" id="UP000070700"/>
    </source>
</evidence>
<sequence>MAEAIALGASIIAIVQIADRVFGLCKFYVETVHDCPADIRAILIETSMMKAVLENVGFLVSCNNKQSTMLDNLSGTGGPIQGCQDAITKLEELFPSMYAQAPGKGKRRRQKVKASLAYLMWPMKAEKAKKLVEDLGRLKMTISLALTAESTHDIKHIKNQTTNIQAILSDSQRHQIYQWLQSTDPTSLHYRACKQYEVGTGNWMLRSAEWKNWLEGKTRCVWISGIPAAGKTVLASHLIENITERCGTFTSKKCASIYYYCYFGHNQEEARPFLRWTISQLCRQAKPVPTCLTKLYDQGREPSLVDLLRVLEGVLEAFDSVYLVIDAIDESMPRDDLLAVLRDLTTDSRFRKIQLLATSRQYIDIEQVMETISAPVSMTNPLLDADIKLYVQARLDANSRFRHWPRSLLDDVLEVVSTKAKGMFRRAVCQIHVLERLRPENNIVKKALGNLPKTLDETYERIIFLSVPDEHRMVVLYTLKWIYYHQEVRNESISLPILLQAVERSLCYLSQAGHDYFLDETLLRELCGCLIIVEPAERIFREDYEDINNKHFTINSVSFAHYTIWEFLNSSRIVESSAAFFALREYETKMQLTGTVLHGVLNADATDLWKSPHDHTDREDFDVFIAGDEHLDTYCIAMSVLCLWTLGDDLAKQDHLVSLSFDLLDESKTYVSSFKRVARIWLYPFLNNGAVIIDHFGTSKWRIIPKPKEAAILTNLLLVDQSCQLARRLIEQFSMPEILQAELSIDEIIVSTSNDESDQRIYMFQGSIFELFAQLENAHTPQFRWLIDVGVRFLDPWPVLYSLICVHSYCWAPRCDNDCPLSQIIKLTLNVNSSKHAYTTSGADPNGLATNGGSKWEEGTVLAQYNDIGGLSPLELSSHEDWSEIRELLLRYGAVANVEGDNNLDNTDSEDV</sequence>
<dbReference type="SUPFAM" id="SSF52540">
    <property type="entry name" value="P-loop containing nucleoside triphosphate hydrolases"/>
    <property type="match status" value="1"/>
</dbReference>
<proteinExistence type="predicted"/>
<dbReference type="InParanoid" id="A0A194WWT7"/>
<reference evidence="3 4" key="1">
    <citation type="submission" date="2015-10" db="EMBL/GenBank/DDBJ databases">
        <title>Full genome of DAOMC 229536 Phialocephala scopiformis, a fungal endophyte of spruce producing the potent anti-insectan compound rugulosin.</title>
        <authorList>
            <consortium name="DOE Joint Genome Institute"/>
            <person name="Walker A.K."/>
            <person name="Frasz S.L."/>
            <person name="Seifert K.A."/>
            <person name="Miller J.D."/>
            <person name="Mondo S.J."/>
            <person name="Labutti K."/>
            <person name="Lipzen A."/>
            <person name="Dockter R."/>
            <person name="Kennedy M."/>
            <person name="Grigoriev I.V."/>
            <person name="Spatafora J.W."/>
        </authorList>
    </citation>
    <scope>NUCLEOTIDE SEQUENCE [LARGE SCALE GENOMIC DNA]</scope>
    <source>
        <strain evidence="3 4">CBS 120377</strain>
    </source>
</reference>
<dbReference type="OrthoDB" id="194358at2759"/>
<dbReference type="PANTHER" id="PTHR10039">
    <property type="entry name" value="AMELOGENIN"/>
    <property type="match status" value="1"/>
</dbReference>
<gene>
    <name evidence="3" type="ORF">LY89DRAFT_785768</name>
</gene>
<protein>
    <recommendedName>
        <fullName evidence="2">Nephrocystin 3-like N-terminal domain-containing protein</fullName>
    </recommendedName>
</protein>
<dbReference type="KEGG" id="psco:LY89DRAFT_785768"/>
<dbReference type="PANTHER" id="PTHR10039:SF16">
    <property type="entry name" value="GPI INOSITOL-DEACYLASE"/>
    <property type="match status" value="1"/>
</dbReference>
<evidence type="ECO:0000313" key="3">
    <source>
        <dbReference type="EMBL" id="KUJ12400.1"/>
    </source>
</evidence>
<dbReference type="AlphaFoldDB" id="A0A194WWT7"/>
<keyword evidence="4" id="KW-1185">Reference proteome</keyword>
<dbReference type="InterPro" id="IPR027417">
    <property type="entry name" value="P-loop_NTPase"/>
</dbReference>
<feature type="domain" description="Nephrocystin 3-like N-terminal" evidence="2">
    <location>
        <begin position="199"/>
        <end position="360"/>
    </location>
</feature>
<accession>A0A194WWT7</accession>
<dbReference type="EMBL" id="KQ947424">
    <property type="protein sequence ID" value="KUJ12400.1"/>
    <property type="molecule type" value="Genomic_DNA"/>
</dbReference>